<feature type="domain" description="DUF7507" evidence="7">
    <location>
        <begin position="2188"/>
        <end position="2260"/>
    </location>
</feature>
<feature type="transmembrane region" description="Helical" evidence="5">
    <location>
        <begin position="2286"/>
        <end position="2307"/>
    </location>
</feature>
<feature type="region of interest" description="Disordered" evidence="4">
    <location>
        <begin position="1746"/>
        <end position="1783"/>
    </location>
</feature>
<dbReference type="GO" id="GO:0005576">
    <property type="term" value="C:extracellular region"/>
    <property type="evidence" value="ECO:0007669"/>
    <property type="project" value="UniProtKB-SubCell"/>
</dbReference>
<evidence type="ECO:0000259" key="6">
    <source>
        <dbReference type="Pfam" id="PF17210"/>
    </source>
</evidence>
<dbReference type="Gene3D" id="2.60.40.10">
    <property type="entry name" value="Immunoglobulins"/>
    <property type="match status" value="7"/>
</dbReference>
<dbReference type="Pfam" id="PF17210">
    <property type="entry name" value="SdrD_B"/>
    <property type="match status" value="7"/>
</dbReference>
<dbReference type="Pfam" id="PF24346">
    <property type="entry name" value="DUF7507"/>
    <property type="match status" value="2"/>
</dbReference>
<reference evidence="8" key="1">
    <citation type="submission" date="2018-06" db="EMBL/GenBank/DDBJ databases">
        <authorList>
            <person name="Zhirakovskaya E."/>
        </authorList>
    </citation>
    <scope>NUCLEOTIDE SEQUENCE</scope>
</reference>
<feature type="domain" description="SD-repeat containing protein B" evidence="6">
    <location>
        <begin position="1447"/>
        <end position="1557"/>
    </location>
</feature>
<proteinExistence type="predicted"/>
<evidence type="ECO:0000256" key="4">
    <source>
        <dbReference type="SAM" id="MobiDB-lite"/>
    </source>
</evidence>
<keyword evidence="2" id="KW-0964">Secreted</keyword>
<organism evidence="8">
    <name type="scientific">hydrothermal vent metagenome</name>
    <dbReference type="NCBI Taxonomy" id="652676"/>
    <lineage>
        <taxon>unclassified sequences</taxon>
        <taxon>metagenomes</taxon>
        <taxon>ecological metagenomes</taxon>
    </lineage>
</organism>
<dbReference type="InterPro" id="IPR051417">
    <property type="entry name" value="SDr/BOS_complex"/>
</dbReference>
<dbReference type="InterPro" id="IPR055354">
    <property type="entry name" value="DUF7507"/>
</dbReference>
<dbReference type="InterPro" id="IPR013783">
    <property type="entry name" value="Ig-like_fold"/>
</dbReference>
<feature type="domain" description="SD-repeat containing protein B" evidence="6">
    <location>
        <begin position="1217"/>
        <end position="1327"/>
    </location>
</feature>
<evidence type="ECO:0000256" key="2">
    <source>
        <dbReference type="ARBA" id="ARBA00022525"/>
    </source>
</evidence>
<evidence type="ECO:0000256" key="1">
    <source>
        <dbReference type="ARBA" id="ARBA00004613"/>
    </source>
</evidence>
<evidence type="ECO:0000256" key="5">
    <source>
        <dbReference type="SAM" id="Phobius"/>
    </source>
</evidence>
<evidence type="ECO:0000259" key="7">
    <source>
        <dbReference type="Pfam" id="PF24346"/>
    </source>
</evidence>
<feature type="domain" description="DUF7507" evidence="7">
    <location>
        <begin position="1934"/>
        <end position="2009"/>
    </location>
</feature>
<feature type="domain" description="SD-repeat containing protein B" evidence="6">
    <location>
        <begin position="1562"/>
        <end position="1672"/>
    </location>
</feature>
<feature type="compositionally biased region" description="Polar residues" evidence="4">
    <location>
        <begin position="1755"/>
        <end position="1774"/>
    </location>
</feature>
<dbReference type="SUPFAM" id="SSF117074">
    <property type="entry name" value="Hypothetical protein PA1324"/>
    <property type="match status" value="7"/>
</dbReference>
<protein>
    <submittedName>
        <fullName evidence="8">Internalin, putative</fullName>
    </submittedName>
</protein>
<keyword evidence="3" id="KW-0732">Signal</keyword>
<evidence type="ECO:0000313" key="8">
    <source>
        <dbReference type="EMBL" id="VAW32809.1"/>
    </source>
</evidence>
<feature type="domain" description="SD-repeat containing protein B" evidence="6">
    <location>
        <begin position="1792"/>
        <end position="1902"/>
    </location>
</feature>
<keyword evidence="5" id="KW-0472">Membrane</keyword>
<name>A0A3B0V7I1_9ZZZZ</name>
<keyword evidence="5" id="KW-0812">Transmembrane</keyword>
<feature type="domain" description="SD-repeat containing protein B" evidence="6">
    <location>
        <begin position="1332"/>
        <end position="1442"/>
    </location>
</feature>
<dbReference type="EMBL" id="UOEW01000002">
    <property type="protein sequence ID" value="VAW32809.1"/>
    <property type="molecule type" value="Genomic_DNA"/>
</dbReference>
<accession>A0A3B0V7I1</accession>
<sequence length="2314" mass="239002">MFKSSLKQHKVVCSILLLLVSSFAYSVTLNLTTKYGQTGGLRGNLNSIGNQVNGQAICTQNNTNANIEPGCDMFSDPGYVAGGNTPVDDSYTGDLVVRTNDNFELIAAWAWTLDVGETFPDEITLTSTLPAGTNFIFDGIPGSCDAILSTLSADGKTISCVRTGFDTNGVGSYAEDLAFAVRVEGDALNGDTPGPLSISITDTVGTGPVVDGTEATSLVITAAPRWNIDKSPAFGHYITQAGQQDDLGNAGWYVWYNFSIEVDEVTGETDSPINPALGNEALFGGTNATVTFTDDLSGVSPNARLVTWENSSAFTPINNACDMDSNYSNGNEPFTVFNAANPERSIQAAPGVMNVTCTQTGTSVAVTVTGIDGTLTNAPTHNRVGGLLPVNRNIAAIGVMRVFVPLSDVVAAGGSLVTENCVTDFDPDGMSGGSNFGINTESEMDNCRSLTLHASAGSWDKNYRKGWSDRAAEALKWGGGGWWFPPTDASLVESGDGFVTSNGVWGTYTTFVNTGGSPFTNLTLCDVIDTETYEMTIIDPANDYATAGTGVFDQTIHAVDLLHDNTETNAGLSIEYATGYVGSWPPDPLVAPSTAPTDEVVDECSDPGITWYPDLVTAEATDGAPVSKVRISVPSLIAGNRMTMRIKHTARTSFLTSGLPIPNDQLLINHASYTRDGLTGTVGGDGRTWRAGDYIALDASQSPPNGGGGDRLIMVAAKVRVLKDMTPGTVSIGDTVTVTLSPSLTSDSSLPVAGTIVIADLLPEGMNYNFGSTTGTFGSVPTAYGEPTILSPTTDALCNLHVADVVAEGFPCGDTLNGGASGTTILVWDLGMQQSGLVMDDLVFNTVIAIDAAPTVLQNYVQISSTADSSPSSQRVANANVSNSVPSSLLIVKSVLTPLNEINSTTAANNWMDFQIGLRNGAAVIVESLDFIDILPFNGDGVSGSFTFTPAPGTTVPRNRVPASNFSGTLEFDSVSFDDNGGACDTTTLQYWYTRNAGPLDISPRNTTLNDTTTGTSNWCQGTAAGPGGCDGGDGAISNADVTAFRIIGPDFAASATCFVNVTYATAGANVDADIYSNTAGAEVQGVTNAVLSNTVSAEVFAGSIGDLIWNDINNDGIYDAGEELAGIPVTLTPPAGVDLGAGDGVAVMTVTDANGNYLFENLPAGVYTVTVDDSSINGVNTVDPDTANPGDSTSSLTLGANEDNLDQDFGYFAPGSIGDTIFNDLNNDGVVDAGEGVAGVTVTLTPPAGIDLGNGPGQPITTVTDGNGNYNFPNLPNGDYVVVVDESTLPVNLQGNNTQDPDGGLDSTSNVALGIGENNDAQDFGYFAPGSIGDTIFNDLDGNGNVDAGEELSGVTVILTPPANIDLGAGLGQPITTVTNGTGNYNFPNLPPGDYTVVVDESTLPANLQGGNSVDPDGGNDSTSQVTLAGGENNDMQDFGYVELGSIGDTIYNDLNNDGVIDAGEGIAGVTVILTPPAGIDLGNGPGQPITTVTDGNGNYSFPSLPPGDYTIAVDETTLPPALQGDNTQDPDGGLDSSSIVTLALGENNDVQDFGYFDPGNIGDTIWHDANNDGNVDAGEALAGVTVSLTPPAGIDIGAGPGQPITTVTDANGNYNFSDLPAGNYTVVVDESTLPVNLQGNNTQDPDGGLDSTSNVTLPAGGSNLDQDFGYFAPGSIGDTIYDDLDNDGVVDVGEGLAGVTVILTPPVGIDLGNGPGVAITTVTDGNGNYTFPNLPPGEYTVAVDESTLPPGLQGNNTQDPDGTTDSSSTITLNEGEDNDSQDFGYFNPGNIGDTVWFDADNDGNVDPGEGIAGVTVTLTPPAGIDIGAGVGQPVTTVTDGNGNYIFEGLPPGDYTVTIDESTLPVVLQGNNTQDPDSGNDSTSVVTLLEGGSDLEQDFGYYVPATLELAKTVYLGHDNGAGCPGVEILQGVANSEITYCFTVTNTGQTYMDAVAITDTDISVTQGDLSNVSGTLPLAPGASITYYYNATLVADLVNTAQATANPVDSDGVDLPGGIDPIVTDTAEVDLSGAAVSLVKTVYINHDSGLSCAGTNSVNIFDDTSVTYCFVVTNTGDAYLDDFVLNDATLGINQTNMTLLNGTFPVAPNASAVYYYETTVADNVVNTAEVDANPVDSAGNDIPGLPNVSDTDTATIDLLAPEMTLEKTVYLGHDNALSCPGNANVTLSNNGNVTFCFTVTNTGDVDLADVAINDVTLGVTDTSMTLVSGASPLTPGQTMVWAYETTLTQSINNIAQVTANPVDDMGNDIPGLIDEEAESNATVNATVMIPTLNMFSILLMITLMLMFVRRRYQVR</sequence>
<keyword evidence="5" id="KW-1133">Transmembrane helix</keyword>
<dbReference type="PANTHER" id="PTHR23303">
    <property type="entry name" value="CARBOXYPEPTIDASE REGULATORY REGION-CONTAINING"/>
    <property type="match status" value="1"/>
</dbReference>
<dbReference type="InterPro" id="IPR033764">
    <property type="entry name" value="Sdr_B"/>
</dbReference>
<gene>
    <name evidence="8" type="ORF">MNBD_GAMMA01-970</name>
</gene>
<evidence type="ECO:0000256" key="3">
    <source>
        <dbReference type="ARBA" id="ARBA00022729"/>
    </source>
</evidence>
<feature type="domain" description="SD-repeat containing protein B" evidence="6">
    <location>
        <begin position="1677"/>
        <end position="1787"/>
    </location>
</feature>
<feature type="domain" description="SD-repeat containing protein B" evidence="6">
    <location>
        <begin position="1104"/>
        <end position="1212"/>
    </location>
</feature>
<comment type="subcellular location">
    <subcellularLocation>
        <location evidence="1">Secreted</location>
    </subcellularLocation>
</comment>